<feature type="non-terminal residue" evidence="2">
    <location>
        <position position="1"/>
    </location>
</feature>
<dbReference type="InterPro" id="IPR019370">
    <property type="entry name" value="E2F-assoc_phosphoprotein"/>
</dbReference>
<dbReference type="GO" id="GO:0005634">
    <property type="term" value="C:nucleus"/>
    <property type="evidence" value="ECO:0007669"/>
    <property type="project" value="TreeGrafter"/>
</dbReference>
<dbReference type="Proteomes" id="UP000028924">
    <property type="component" value="Unassembled WGS sequence"/>
</dbReference>
<dbReference type="RefSeq" id="XP_011398615.1">
    <property type="nucleotide sequence ID" value="XM_011400313.1"/>
</dbReference>
<evidence type="ECO:0000313" key="3">
    <source>
        <dbReference type="Proteomes" id="UP000028924"/>
    </source>
</evidence>
<dbReference type="GeneID" id="23613952"/>
<dbReference type="OrthoDB" id="122464at2759"/>
<protein>
    <submittedName>
        <fullName evidence="2">E2F-associated phosphoprotein</fullName>
    </submittedName>
</protein>
<name>A0A087SJ15_AUXPR</name>
<evidence type="ECO:0000313" key="2">
    <source>
        <dbReference type="EMBL" id="KFM25719.1"/>
    </source>
</evidence>
<dbReference type="AlphaFoldDB" id="A0A087SJ15"/>
<proteinExistence type="predicted"/>
<dbReference type="PANTHER" id="PTHR15967">
    <property type="entry name" value="E2F-ASSOCIATED PHOSPHOPROTEIN"/>
    <property type="match status" value="1"/>
</dbReference>
<keyword evidence="3" id="KW-1185">Reference proteome</keyword>
<feature type="region of interest" description="Disordered" evidence="1">
    <location>
        <begin position="1"/>
        <end position="33"/>
    </location>
</feature>
<accession>A0A087SJ15</accession>
<evidence type="ECO:0000256" key="1">
    <source>
        <dbReference type="SAM" id="MobiDB-lite"/>
    </source>
</evidence>
<gene>
    <name evidence="2" type="ORF">F751_2561</name>
</gene>
<dbReference type="STRING" id="3075.A0A087SJ15"/>
<dbReference type="EMBL" id="KL662122">
    <property type="protein sequence ID" value="KFM25719.1"/>
    <property type="molecule type" value="Genomic_DNA"/>
</dbReference>
<sequence length="183" mass="19864">ASDDSDQDSKQGESSSRQATEPPEFFDPEADDKSEAWVSKLRGGRRSDAILSCPQCFTTLCLECQQHAHQHNQFRAMFVMNCRCSQPLWSLAMPLSRADEIAGAAIDSEIVQQYSVEPGGKARRGKKRAMAEEGDADADPKMAGALDAETFNPVTCAACDCSVGVRSMADGTYHFVDVFASNS</sequence>
<dbReference type="KEGG" id="apro:F751_2561"/>
<dbReference type="PANTHER" id="PTHR15967:SF0">
    <property type="entry name" value="E2F-ASSOCIATED PHOSPHOPROTEIN"/>
    <property type="match status" value="1"/>
</dbReference>
<dbReference type="Pfam" id="PF10238">
    <property type="entry name" value="Eapp_C"/>
    <property type="match status" value="2"/>
</dbReference>
<reference evidence="2 3" key="1">
    <citation type="journal article" date="2014" name="BMC Genomics">
        <title>Oil accumulation mechanisms of the oleaginous microalga Chlorella protothecoides revealed through its genome, transcriptomes, and proteomes.</title>
        <authorList>
            <person name="Gao C."/>
            <person name="Wang Y."/>
            <person name="Shen Y."/>
            <person name="Yan D."/>
            <person name="He X."/>
            <person name="Dai J."/>
            <person name="Wu Q."/>
        </authorList>
    </citation>
    <scope>NUCLEOTIDE SEQUENCE [LARGE SCALE GENOMIC DNA]</scope>
    <source>
        <strain evidence="2 3">0710</strain>
    </source>
</reference>
<feature type="region of interest" description="Disordered" evidence="1">
    <location>
        <begin position="119"/>
        <end position="138"/>
    </location>
</feature>
<organism evidence="2 3">
    <name type="scientific">Auxenochlorella protothecoides</name>
    <name type="common">Green microalga</name>
    <name type="synonym">Chlorella protothecoides</name>
    <dbReference type="NCBI Taxonomy" id="3075"/>
    <lineage>
        <taxon>Eukaryota</taxon>
        <taxon>Viridiplantae</taxon>
        <taxon>Chlorophyta</taxon>
        <taxon>core chlorophytes</taxon>
        <taxon>Trebouxiophyceae</taxon>
        <taxon>Chlorellales</taxon>
        <taxon>Chlorellaceae</taxon>
        <taxon>Auxenochlorella</taxon>
    </lineage>
</organism>
<dbReference type="eggNOG" id="KOG3395">
    <property type="taxonomic scope" value="Eukaryota"/>
</dbReference>